<evidence type="ECO:0000256" key="7">
    <source>
        <dbReference type="ARBA" id="ARBA00023002"/>
    </source>
</evidence>
<dbReference type="InterPro" id="IPR013154">
    <property type="entry name" value="ADH-like_N"/>
</dbReference>
<dbReference type="FunFam" id="3.40.50.720:FF:000039">
    <property type="entry name" value="Alcohol dehydrogenase AdhP"/>
    <property type="match status" value="1"/>
</dbReference>
<dbReference type="KEGG" id="mcee:MCEL_28590"/>
<evidence type="ECO:0000313" key="13">
    <source>
        <dbReference type="EMBL" id="BBY44564.1"/>
    </source>
</evidence>
<dbReference type="RefSeq" id="WP_083003502.1">
    <property type="nucleotide sequence ID" value="NZ_AP022591.1"/>
</dbReference>
<keyword evidence="7" id="KW-0560">Oxidoreductase</keyword>
<dbReference type="InterPro" id="IPR011032">
    <property type="entry name" value="GroES-like_sf"/>
</dbReference>
<comment type="catalytic activity">
    <reaction evidence="10">
        <text>a primary alcohol + NAD(+) = an aldehyde + NADH + H(+)</text>
        <dbReference type="Rhea" id="RHEA:10736"/>
        <dbReference type="ChEBI" id="CHEBI:15378"/>
        <dbReference type="ChEBI" id="CHEBI:15734"/>
        <dbReference type="ChEBI" id="CHEBI:17478"/>
        <dbReference type="ChEBI" id="CHEBI:57540"/>
        <dbReference type="ChEBI" id="CHEBI:57945"/>
        <dbReference type="EC" id="1.1.1.1"/>
    </reaction>
</comment>
<keyword evidence="5 11" id="KW-0479">Metal-binding</keyword>
<proteinExistence type="inferred from homology"/>
<dbReference type="GO" id="GO:0004022">
    <property type="term" value="F:alcohol dehydrogenase (NAD+) activity"/>
    <property type="evidence" value="ECO:0007669"/>
    <property type="project" value="UniProtKB-EC"/>
</dbReference>
<evidence type="ECO:0000313" key="14">
    <source>
        <dbReference type="Proteomes" id="UP000466431"/>
    </source>
</evidence>
<evidence type="ECO:0000256" key="4">
    <source>
        <dbReference type="ARBA" id="ARBA00016352"/>
    </source>
</evidence>
<evidence type="ECO:0000256" key="2">
    <source>
        <dbReference type="ARBA" id="ARBA00008072"/>
    </source>
</evidence>
<evidence type="ECO:0000256" key="11">
    <source>
        <dbReference type="RuleBase" id="RU361277"/>
    </source>
</evidence>
<evidence type="ECO:0000256" key="5">
    <source>
        <dbReference type="ARBA" id="ARBA00022723"/>
    </source>
</evidence>
<feature type="domain" description="Enoyl reductase (ER)" evidence="12">
    <location>
        <begin position="13"/>
        <end position="337"/>
    </location>
</feature>
<name>A0A1X0BT84_MYCCF</name>
<keyword evidence="6 11" id="KW-0862">Zinc</keyword>
<dbReference type="Gene3D" id="3.90.180.10">
    <property type="entry name" value="Medium-chain alcohol dehydrogenases, catalytic domain"/>
    <property type="match status" value="1"/>
</dbReference>
<dbReference type="Proteomes" id="UP000466431">
    <property type="component" value="Chromosome"/>
</dbReference>
<reference evidence="13 14" key="1">
    <citation type="journal article" date="2019" name="Emerg. Microbes Infect.">
        <title>Comprehensive subspecies identification of 175 nontuberculous mycobacteria species based on 7547 genomic profiles.</title>
        <authorList>
            <person name="Matsumoto Y."/>
            <person name="Kinjo T."/>
            <person name="Motooka D."/>
            <person name="Nabeya D."/>
            <person name="Jung N."/>
            <person name="Uechi K."/>
            <person name="Horii T."/>
            <person name="Iida T."/>
            <person name="Fujita J."/>
            <person name="Nakamura S."/>
        </authorList>
    </citation>
    <scope>NUCLEOTIDE SEQUENCE [LARGE SCALE GENOMIC DNA]</scope>
    <source>
        <strain evidence="13 14">JCM 18439</strain>
    </source>
</reference>
<dbReference type="Gene3D" id="3.40.50.720">
    <property type="entry name" value="NAD(P)-binding Rossmann-like Domain"/>
    <property type="match status" value="1"/>
</dbReference>
<dbReference type="SUPFAM" id="SSF51735">
    <property type="entry name" value="NAD(P)-binding Rossmann-fold domains"/>
    <property type="match status" value="1"/>
</dbReference>
<dbReference type="OrthoDB" id="3567264at2"/>
<evidence type="ECO:0000256" key="9">
    <source>
        <dbReference type="ARBA" id="ARBA00049164"/>
    </source>
</evidence>
<evidence type="ECO:0000256" key="1">
    <source>
        <dbReference type="ARBA" id="ARBA00001947"/>
    </source>
</evidence>
<dbReference type="PANTHER" id="PTHR42940">
    <property type="entry name" value="ALCOHOL DEHYDROGENASE 1-RELATED"/>
    <property type="match status" value="1"/>
</dbReference>
<dbReference type="PANTHER" id="PTHR42940:SF7">
    <property type="entry name" value="ALCOHOL DEHYDROGENASE-LIKE N-TERMINAL DOMAIN-CONTAINING PROTEIN"/>
    <property type="match status" value="1"/>
</dbReference>
<dbReference type="EMBL" id="AP022591">
    <property type="protein sequence ID" value="BBY44564.1"/>
    <property type="molecule type" value="Genomic_DNA"/>
</dbReference>
<keyword evidence="14" id="KW-1185">Reference proteome</keyword>
<dbReference type="InterPro" id="IPR036291">
    <property type="entry name" value="NAD(P)-bd_dom_sf"/>
</dbReference>
<evidence type="ECO:0000256" key="10">
    <source>
        <dbReference type="ARBA" id="ARBA00049243"/>
    </source>
</evidence>
<dbReference type="InterPro" id="IPR013149">
    <property type="entry name" value="ADH-like_C"/>
</dbReference>
<comment type="cofactor">
    <cofactor evidence="1 11">
        <name>Zn(2+)</name>
        <dbReference type="ChEBI" id="CHEBI:29105"/>
    </cofactor>
</comment>
<accession>A0A1X0BT84</accession>
<dbReference type="Pfam" id="PF00107">
    <property type="entry name" value="ADH_zinc_N"/>
    <property type="match status" value="1"/>
</dbReference>
<sequence length="339" mass="35161">MPTHKAVLVESVGAPLTLAEVETTSPPPDHVRIDVAACGVCGTDHGFVAGAFPNLQWPITLGHEIAGTVAELGRGVQDGDFAVGDRVAVGWFGGNCNRCVPCRKGRFMQCERMQVPSWHYPGGYAESVTAPVTALARIPEGLSFAEAAPMGCAGVTTFNGLRQTRAKAGDLVAVLGIGGLGHLGVQFARAMGFETVAIARGADKEADARELGAHHYIDSRAVDVASALKGLGGAAVVLATAANSQAMADTVGGLGPQGELVIIGVTADPLPIAPIQLINEGLSVSGHPSGTSRDVEETMRFAVQSGVRARIEERPLAEAAEAYAAMEEGRARYRMVLTM</sequence>
<organism evidence="13 14">
    <name type="scientific">Mycolicibacterium celeriflavum</name>
    <name type="common">Mycobacterium celeriflavum</name>
    <dbReference type="NCBI Taxonomy" id="1249101"/>
    <lineage>
        <taxon>Bacteria</taxon>
        <taxon>Bacillati</taxon>
        <taxon>Actinomycetota</taxon>
        <taxon>Actinomycetes</taxon>
        <taxon>Mycobacteriales</taxon>
        <taxon>Mycobacteriaceae</taxon>
        <taxon>Mycolicibacterium</taxon>
    </lineage>
</organism>
<evidence type="ECO:0000256" key="3">
    <source>
        <dbReference type="ARBA" id="ARBA00013190"/>
    </source>
</evidence>
<evidence type="ECO:0000256" key="6">
    <source>
        <dbReference type="ARBA" id="ARBA00022833"/>
    </source>
</evidence>
<keyword evidence="8" id="KW-0520">NAD</keyword>
<dbReference type="PROSITE" id="PS00059">
    <property type="entry name" value="ADH_ZINC"/>
    <property type="match status" value="1"/>
</dbReference>
<dbReference type="InterPro" id="IPR002328">
    <property type="entry name" value="ADH_Zn_CS"/>
</dbReference>
<dbReference type="GO" id="GO:0008270">
    <property type="term" value="F:zinc ion binding"/>
    <property type="evidence" value="ECO:0007669"/>
    <property type="project" value="InterPro"/>
</dbReference>
<dbReference type="AlphaFoldDB" id="A0A1X0BT84"/>
<comment type="similarity">
    <text evidence="2 11">Belongs to the zinc-containing alcohol dehydrogenase family.</text>
</comment>
<comment type="catalytic activity">
    <reaction evidence="9">
        <text>a secondary alcohol + NAD(+) = a ketone + NADH + H(+)</text>
        <dbReference type="Rhea" id="RHEA:10740"/>
        <dbReference type="ChEBI" id="CHEBI:15378"/>
        <dbReference type="ChEBI" id="CHEBI:17087"/>
        <dbReference type="ChEBI" id="CHEBI:35681"/>
        <dbReference type="ChEBI" id="CHEBI:57540"/>
        <dbReference type="ChEBI" id="CHEBI:57945"/>
        <dbReference type="EC" id="1.1.1.1"/>
    </reaction>
</comment>
<evidence type="ECO:0000259" key="12">
    <source>
        <dbReference type="SMART" id="SM00829"/>
    </source>
</evidence>
<dbReference type="SUPFAM" id="SSF50129">
    <property type="entry name" value="GroES-like"/>
    <property type="match status" value="1"/>
</dbReference>
<dbReference type="Pfam" id="PF08240">
    <property type="entry name" value="ADH_N"/>
    <property type="match status" value="1"/>
</dbReference>
<dbReference type="SMART" id="SM00829">
    <property type="entry name" value="PKS_ER"/>
    <property type="match status" value="1"/>
</dbReference>
<dbReference type="GO" id="GO:0005737">
    <property type="term" value="C:cytoplasm"/>
    <property type="evidence" value="ECO:0007669"/>
    <property type="project" value="TreeGrafter"/>
</dbReference>
<dbReference type="InterPro" id="IPR020843">
    <property type="entry name" value="ER"/>
</dbReference>
<dbReference type="EC" id="1.1.1.1" evidence="3"/>
<evidence type="ECO:0000256" key="8">
    <source>
        <dbReference type="ARBA" id="ARBA00023027"/>
    </source>
</evidence>
<gene>
    <name evidence="13" type="ORF">MCEL_28590</name>
</gene>
<dbReference type="STRING" id="1249101.BST21_14100"/>
<protein>
    <recommendedName>
        <fullName evidence="4">Alcohol dehydrogenase</fullName>
        <ecNumber evidence="3">1.1.1.1</ecNumber>
    </recommendedName>
</protein>